<dbReference type="CDD" id="cd00828">
    <property type="entry name" value="elong_cond_enzymes"/>
    <property type="match status" value="1"/>
</dbReference>
<dbReference type="PROSITE" id="PS52004">
    <property type="entry name" value="KS3_2"/>
    <property type="match status" value="1"/>
</dbReference>
<evidence type="ECO:0000313" key="17">
    <source>
        <dbReference type="EMBL" id="AUW30750.1"/>
    </source>
</evidence>
<comment type="catalytic activity">
    <reaction evidence="9">
        <text>a (3R)-hydroxyacyl-[ACP] + NADP(+) = a 3-oxoacyl-[ACP] + NADPH + H(+)</text>
        <dbReference type="Rhea" id="RHEA:17397"/>
        <dbReference type="Rhea" id="RHEA-COMP:9916"/>
        <dbReference type="Rhea" id="RHEA-COMP:9945"/>
        <dbReference type="ChEBI" id="CHEBI:15378"/>
        <dbReference type="ChEBI" id="CHEBI:57783"/>
        <dbReference type="ChEBI" id="CHEBI:58349"/>
        <dbReference type="ChEBI" id="CHEBI:78776"/>
        <dbReference type="ChEBI" id="CHEBI:78827"/>
        <dbReference type="EC" id="1.1.1.100"/>
    </reaction>
</comment>
<proteinExistence type="inferred from homology"/>
<dbReference type="Pfam" id="PF18325">
    <property type="entry name" value="Fas_alpha_ACP"/>
    <property type="match status" value="1"/>
</dbReference>
<sequence>MGVSACSAREQELSYILLVELLAFVIPGSYTEVAPPNALEKSIDESLRRIETQDFMLSEYQAERIIEVGPTDTLTNMVRRTRDLKYRQHNIANSVQRRFLSSKRDRPHIYYAGDEGQSAAKSSSTARSRAVMSEKPAIPSAPMVPDAASMKLVPLVQTPEAAMIPQSDLAKMIPLAPAVAVPSLHMAKTVPDIPVTATEIVRTVVACSLKKDPKEISFSSTIKGLAGGRSTMQNEIIGDLDTEFGSLPESPEDIPLEDLCSAVQTTFNGQLGRRSRSLVDKMIASKMPGSFNLTIVRENLKTKWGFGSGRQDGILISAITAQPAARLADDLANEFWANAVQNYAADQNLTLSDLCDKSAAVSGSGIIIDKKVIESLQRDEKAFHQKILGLYAKQLDVNLDCENEEILNLGQRLSGIQADLDLWNIEHGAEYAKGIRPMFEPRKARIYDSSWNWALQDLLIMFHGLVRGSLEIGDELMQQRQRLQNRSSPRLITVMKYLLATDLAARSEDHLTVENWLSGLIEDCESALTRPPVSQRIQRATAPHTVIETSGVVKYVELRRPQVRKLDAFAIEKTEASVVIISEWLDSDDYAASESTTSTRSDSTKVQCEYFLHIQRKECGSWRACRSLTERYLDNLDAATSKGISFLNKRVLVTGAGQGSIGAEILQGLLSGGASVIVTTSSYSSKVTAHYQSIFSQFGARGSQLMVLPFNQGSLQDVEALVTYIYSIGDHDWDLDHIIPFAALSDHTRGIDDINSRSELAHRLMLTNTLRLLGAVKRQKEARRIMTRPAQVILPLSPNHGVFGNDGLYAETKLGLEALLEKWHSEDWADYLSICGAVIGWTRGTALMADNDLVSEGIERLGANTFSQQEMAFNILGLMTSDILETSQTEPLLADLSGGLNMMPDLKKQITQIRQEISETSAYLRMRATENKAERMNPADLQQSKLRGPLVRRANIKFSFPRLPDFSTEVGPLASLKGMVDLDRVVVITGFAEVGPYGNARTRWEMEAHGKFSIEGCIEMAWIMGLIQHRTVENRSYVGWVDTQSGEPIADMDVKDKYEQHILDHTGIRIIEPRQLDGTNPATKQFLHEVEIQEDLVPFEAPKETVQDLQREHGDKVKVSEIEGSDQFRIVLKKGARLLIPKALKFDHTVGGQVPTGWCAQTYGISEEIVNQVDPATLYALVCSVEALLSAGITDPYEFYKYIHVSELGTCVGSGFGGATSLQGIFKERFLDQPVQRDVLAESFINSGSAWINMLLLSSAGPNITPVGACATAIESMDVGYESIVSGRAKAVLVGGYDYLAKDVSYEFANMKATNNAENDMACGRGPKEMSRPATSTRNGFVESEGAGIQVLTTATLALEMGLPIHGVVALTRTASDKAGRSLPAPGRGILTTSGEVHSKFDAPLMNLEYRRRCIDIRMKQIKEAESSELSFLEDEISSYKAADTTFDITEYRNHRTSAILAESTRQERETRNSYGNEFWKRDPRIAPIRGALGTWGLAIDDLDVASFHGTSTVKNELNESEVIQAQLSQLGRTPGNPILGVFQKYLTGHPKGAAGAWMLNGCLQIMDSGLVPGNRNADNIDAELEKCEHIVFPNQNIQTAGGVKAFSVTSFGFGQKGAQAVGVHPKYLYATLDEGKYQSYCQKVKKRQQKAYQYFHNALLTNTMFRAKEAPPYQKEDEMEFLSNPSARLPMDRKLD</sequence>
<keyword evidence="5" id="KW-0276">Fatty acid metabolism</keyword>
<evidence type="ECO:0000256" key="4">
    <source>
        <dbReference type="ARBA" id="ARBA00022679"/>
    </source>
</evidence>
<evidence type="ECO:0000256" key="1">
    <source>
        <dbReference type="ARBA" id="ARBA00007485"/>
    </source>
</evidence>
<dbReference type="Pfam" id="PF02801">
    <property type="entry name" value="Ketoacyl-synt_C"/>
    <property type="match status" value="1"/>
</dbReference>
<keyword evidence="8" id="KW-0443">Lipid metabolism</keyword>
<dbReference type="CDD" id="cd08950">
    <property type="entry name" value="KR_fFAS_SDR_c_like"/>
    <property type="match status" value="1"/>
</dbReference>
<keyword evidence="4 10" id="KW-0808">Transferase</keyword>
<evidence type="ECO:0000256" key="3">
    <source>
        <dbReference type="ARBA" id="ARBA00022553"/>
    </source>
</evidence>
<feature type="region of interest" description="Disordered" evidence="13">
    <location>
        <begin position="1320"/>
        <end position="1340"/>
    </location>
</feature>
<dbReference type="InterPro" id="IPR026025">
    <property type="entry name" value="FAS_alpha_yeast"/>
</dbReference>
<feature type="active site" description="For beta-ketoacyl synthase activity" evidence="11">
    <location>
        <position position="1270"/>
    </location>
</feature>
<feature type="modified residue" description="O-(pantetheine 4'-phosphoryl)serine" evidence="12">
    <location>
        <position position="230"/>
    </location>
</feature>
<dbReference type="Gene3D" id="6.10.140.1410">
    <property type="match status" value="1"/>
</dbReference>
<dbReference type="InterPro" id="IPR040899">
    <property type="entry name" value="Fas_alpha_ACP"/>
</dbReference>
<dbReference type="GO" id="GO:0004315">
    <property type="term" value="F:3-oxoacyl-[acyl-carrier-protein] synthase activity"/>
    <property type="evidence" value="ECO:0007669"/>
    <property type="project" value="InterPro"/>
</dbReference>
<evidence type="ECO:0000256" key="12">
    <source>
        <dbReference type="PIRSR" id="PIRSR000454-4"/>
    </source>
</evidence>
<dbReference type="InterPro" id="IPR047224">
    <property type="entry name" value="FAS_alpha_su_C"/>
</dbReference>
<dbReference type="FunFam" id="3.30.70.2490:FF:000001">
    <property type="entry name" value="Fatty acid synthase subunit alpha"/>
    <property type="match status" value="1"/>
</dbReference>
<evidence type="ECO:0000256" key="13">
    <source>
        <dbReference type="SAM" id="MobiDB-lite"/>
    </source>
</evidence>
<dbReference type="FunFam" id="3.40.50.720:FF:000168">
    <property type="entry name" value="Fatty acid synthase subunit alpha"/>
    <property type="match status" value="1"/>
</dbReference>
<dbReference type="Gene3D" id="3.40.47.10">
    <property type="match status" value="1"/>
</dbReference>
<keyword evidence="6" id="KW-0521">NADP</keyword>
<reference evidence="17" key="2">
    <citation type="submission" date="2017-12" db="EMBL/GenBank/DDBJ databases">
        <title>Genome Sequencing Reveals a Rich Biosynthetic Potential.</title>
        <authorList>
            <person name="Bertrand R.L."/>
            <person name="Abdel-Hameed M.E."/>
            <person name="Sorensen J.L."/>
        </authorList>
    </citation>
    <scope>NUCLEOTIDE SEQUENCE</scope>
</reference>
<dbReference type="PROSITE" id="PS50075">
    <property type="entry name" value="CARRIER"/>
    <property type="match status" value="1"/>
</dbReference>
<dbReference type="Gene3D" id="3.90.25.70">
    <property type="match status" value="1"/>
</dbReference>
<name>A0A1Z1C4S7_CLAUC</name>
<organism evidence="16">
    <name type="scientific">Cladonia uncialis subsp. uncialis</name>
    <dbReference type="NCBI Taxonomy" id="180999"/>
    <lineage>
        <taxon>Eukaryota</taxon>
        <taxon>Fungi</taxon>
        <taxon>Dikarya</taxon>
        <taxon>Ascomycota</taxon>
        <taxon>Pezizomycotina</taxon>
        <taxon>Lecanoromycetes</taxon>
        <taxon>OSLEUM clade</taxon>
        <taxon>Lecanoromycetidae</taxon>
        <taxon>Lecanorales</taxon>
        <taxon>Lecanorineae</taxon>
        <taxon>Cladoniaceae</taxon>
        <taxon>Cladonia</taxon>
    </lineage>
</organism>
<dbReference type="GO" id="GO:0044550">
    <property type="term" value="P:secondary metabolite biosynthetic process"/>
    <property type="evidence" value="ECO:0007669"/>
    <property type="project" value="UniProtKB-ARBA"/>
</dbReference>
<dbReference type="PANTHER" id="PTHR10982:SF21">
    <property type="entry name" value="FATTY ACID SYNTHASE SUBUNIT BETA"/>
    <property type="match status" value="1"/>
</dbReference>
<feature type="region of interest" description="Disordered" evidence="13">
    <location>
        <begin position="1676"/>
        <end position="1697"/>
    </location>
</feature>
<dbReference type="Pfam" id="PF18314">
    <property type="entry name" value="FAS_I_H"/>
    <property type="match status" value="1"/>
</dbReference>
<evidence type="ECO:0000256" key="10">
    <source>
        <dbReference type="PIRNR" id="PIRNR000454"/>
    </source>
</evidence>
<dbReference type="InterPro" id="IPR036291">
    <property type="entry name" value="NAD(P)-bd_dom_sf"/>
</dbReference>
<dbReference type="SUPFAM" id="SSF51735">
    <property type="entry name" value="NAD(P)-binding Rossmann-fold domains"/>
    <property type="match status" value="1"/>
</dbReference>
<dbReference type="InterPro" id="IPR009081">
    <property type="entry name" value="PP-bd_ACP"/>
</dbReference>
<dbReference type="InterPro" id="IPR016039">
    <property type="entry name" value="Thiolase-like"/>
</dbReference>
<feature type="domain" description="Ketosynthase family 3 (KS3)" evidence="15">
    <location>
        <begin position="1071"/>
        <end position="1625"/>
    </location>
</feature>
<evidence type="ECO:0000256" key="7">
    <source>
        <dbReference type="ARBA" id="ARBA00023002"/>
    </source>
</evidence>
<dbReference type="Pfam" id="PF00109">
    <property type="entry name" value="ketoacyl-synt"/>
    <property type="match status" value="1"/>
</dbReference>
<evidence type="ECO:0000256" key="8">
    <source>
        <dbReference type="ARBA" id="ARBA00023160"/>
    </source>
</evidence>
<dbReference type="PIRSF" id="PIRSF000454">
    <property type="entry name" value="FAS_yeast_alpha"/>
    <property type="match status" value="1"/>
</dbReference>
<dbReference type="SUPFAM" id="SSF53901">
    <property type="entry name" value="Thiolase-like"/>
    <property type="match status" value="2"/>
</dbReference>
<evidence type="ECO:0000256" key="6">
    <source>
        <dbReference type="ARBA" id="ARBA00022857"/>
    </source>
</evidence>
<dbReference type="GO" id="GO:0004316">
    <property type="term" value="F:3-oxoacyl-[acyl-carrier-protein] reductase (NADPH) activity"/>
    <property type="evidence" value="ECO:0007669"/>
    <property type="project" value="UniProtKB-EC"/>
</dbReference>
<keyword evidence="8" id="KW-0444">Lipid biosynthesis</keyword>
<keyword evidence="2 10" id="KW-0596">Phosphopantetheine</keyword>
<dbReference type="InterPro" id="IPR014030">
    <property type="entry name" value="Ketoacyl_synth_N"/>
</dbReference>
<accession>A0A1Z1C4S7</accession>
<evidence type="ECO:0000313" key="16">
    <source>
        <dbReference type="EMBL" id="ANM86600.1"/>
    </source>
</evidence>
<feature type="domain" description="Carrier" evidence="14">
    <location>
        <begin position="195"/>
        <end position="270"/>
    </location>
</feature>
<keyword evidence="3" id="KW-0597">Phosphoprotein</keyword>
<comment type="similarity">
    <text evidence="1 10">Belongs to the thiolase-like superfamily. Fungal fatty acid synthetase subunit alpha family.</text>
</comment>
<keyword evidence="7" id="KW-0560">Oxidoreductase</keyword>
<dbReference type="EMBL" id="MG777471">
    <property type="protein sequence ID" value="AUW30750.1"/>
    <property type="molecule type" value="Genomic_DNA"/>
</dbReference>
<dbReference type="InterPro" id="IPR050830">
    <property type="entry name" value="Fungal_FAS"/>
</dbReference>
<evidence type="ECO:0000256" key="9">
    <source>
        <dbReference type="ARBA" id="ARBA00048508"/>
    </source>
</evidence>
<evidence type="ECO:0000259" key="15">
    <source>
        <dbReference type="PROSITE" id="PS52004"/>
    </source>
</evidence>
<dbReference type="Gene3D" id="3.40.50.720">
    <property type="entry name" value="NAD(P)-binding Rossmann-like Domain"/>
    <property type="match status" value="1"/>
</dbReference>
<evidence type="ECO:0000256" key="11">
    <source>
        <dbReference type="PIRSR" id="PIRSR000454-1"/>
    </source>
</evidence>
<evidence type="ECO:0000256" key="2">
    <source>
        <dbReference type="ARBA" id="ARBA00022450"/>
    </source>
</evidence>
<evidence type="ECO:0000259" key="14">
    <source>
        <dbReference type="PROSITE" id="PS50075"/>
    </source>
</evidence>
<dbReference type="PANTHER" id="PTHR10982">
    <property type="entry name" value="MALONYL COA-ACYL CARRIER PROTEIN TRANSACYLASE"/>
    <property type="match status" value="1"/>
</dbReference>
<keyword evidence="8" id="KW-0275">Fatty acid biosynthesis</keyword>
<dbReference type="GO" id="GO:0004312">
    <property type="term" value="F:fatty acid synthase activity"/>
    <property type="evidence" value="ECO:0007669"/>
    <property type="project" value="InterPro"/>
</dbReference>
<dbReference type="InterPro" id="IPR014031">
    <property type="entry name" value="Ketoacyl_synth_C"/>
</dbReference>
<dbReference type="Gene3D" id="3.30.70.2490">
    <property type="match status" value="1"/>
</dbReference>
<dbReference type="GO" id="GO:0042759">
    <property type="term" value="P:long-chain fatty acid biosynthetic process"/>
    <property type="evidence" value="ECO:0007669"/>
    <property type="project" value="UniProtKB-UniRule"/>
</dbReference>
<dbReference type="Gene3D" id="6.10.250.1930">
    <property type="match status" value="1"/>
</dbReference>
<reference evidence="16" key="1">
    <citation type="submission" date="2016-05" db="EMBL/GenBank/DDBJ databases">
        <title>Lichen genome sequencing reveals its rich biosynthetic potential.</title>
        <authorList>
            <person name="Bertrand R.L."/>
            <person name="Abdel-Hameed M."/>
            <person name="Sorensen J.L."/>
        </authorList>
    </citation>
    <scope>NUCLEOTIDE SEQUENCE</scope>
</reference>
<dbReference type="GO" id="GO:0008897">
    <property type="term" value="F:holo-[acyl-carrier-protein] synthase activity"/>
    <property type="evidence" value="ECO:0007669"/>
    <property type="project" value="InterPro"/>
</dbReference>
<dbReference type="GO" id="GO:0005835">
    <property type="term" value="C:fatty acid synthase complex"/>
    <property type="evidence" value="ECO:0007669"/>
    <property type="project" value="InterPro"/>
</dbReference>
<dbReference type="PROSITE" id="PS00606">
    <property type="entry name" value="KS3_1"/>
    <property type="match status" value="1"/>
</dbReference>
<dbReference type="InterPro" id="IPR041550">
    <property type="entry name" value="FASI_helical"/>
</dbReference>
<dbReference type="EMBL" id="KX264279">
    <property type="protein sequence ID" value="ANM86600.1"/>
    <property type="molecule type" value="Genomic_DNA"/>
</dbReference>
<dbReference type="InterPro" id="IPR020841">
    <property type="entry name" value="PKS_Beta-ketoAc_synthase_dom"/>
</dbReference>
<dbReference type="InterPro" id="IPR018201">
    <property type="entry name" value="Ketoacyl_synth_AS"/>
</dbReference>
<evidence type="ECO:0000256" key="5">
    <source>
        <dbReference type="ARBA" id="ARBA00022832"/>
    </source>
</evidence>
<protein>
    <submittedName>
        <fullName evidence="16">Putative fatty acid synthase</fullName>
    </submittedName>
</protein>